<evidence type="ECO:0000256" key="1">
    <source>
        <dbReference type="SAM" id="MobiDB-lite"/>
    </source>
</evidence>
<dbReference type="PROSITE" id="PS51257">
    <property type="entry name" value="PROKAR_LIPOPROTEIN"/>
    <property type="match status" value="1"/>
</dbReference>
<feature type="region of interest" description="Disordered" evidence="1">
    <location>
        <begin position="190"/>
        <end position="229"/>
    </location>
</feature>
<gene>
    <name evidence="3" type="ORF">NU09_1298</name>
</gene>
<evidence type="ECO:0000313" key="4">
    <source>
        <dbReference type="Proteomes" id="UP000289775"/>
    </source>
</evidence>
<feature type="signal peptide" evidence="2">
    <location>
        <begin position="1"/>
        <end position="21"/>
    </location>
</feature>
<dbReference type="AlphaFoldDB" id="A0A444WD82"/>
<accession>A0A444WD82</accession>
<reference evidence="3 4" key="1">
    <citation type="submission" date="2014-12" db="EMBL/GenBank/DDBJ databases">
        <title>Genome sequence of Flavobacterium beibuense RSKm HC5.</title>
        <authorList>
            <person name="Kim J.F."/>
            <person name="Song J.Y."/>
            <person name="Kwak M.-J."/>
            <person name="Lee S.-W."/>
        </authorList>
    </citation>
    <scope>NUCLEOTIDE SEQUENCE [LARGE SCALE GENOMIC DNA]</scope>
    <source>
        <strain evidence="3 4">RSKm HC5</strain>
    </source>
</reference>
<keyword evidence="2" id="KW-0732">Signal</keyword>
<organism evidence="3 4">
    <name type="scientific">Flavobacterium beibuense</name>
    <dbReference type="NCBI Taxonomy" id="657326"/>
    <lineage>
        <taxon>Bacteria</taxon>
        <taxon>Pseudomonadati</taxon>
        <taxon>Bacteroidota</taxon>
        <taxon>Flavobacteriia</taxon>
        <taxon>Flavobacteriales</taxon>
        <taxon>Flavobacteriaceae</taxon>
        <taxon>Flavobacterium</taxon>
    </lineage>
</organism>
<name>A0A444WD82_9FLAO</name>
<dbReference type="Proteomes" id="UP000289775">
    <property type="component" value="Unassembled WGS sequence"/>
</dbReference>
<dbReference type="OrthoDB" id="1443728at2"/>
<feature type="chain" id="PRO_5019513079" description="Lipoprotein" evidence="2">
    <location>
        <begin position="22"/>
        <end position="229"/>
    </location>
</feature>
<evidence type="ECO:0000313" key="3">
    <source>
        <dbReference type="EMBL" id="RYJ43790.1"/>
    </source>
</evidence>
<evidence type="ECO:0000256" key="2">
    <source>
        <dbReference type="SAM" id="SignalP"/>
    </source>
</evidence>
<protein>
    <recommendedName>
        <fullName evidence="5">Lipoprotein</fullName>
    </recommendedName>
</protein>
<keyword evidence="4" id="KW-1185">Reference proteome</keyword>
<evidence type="ECO:0008006" key="5">
    <source>
        <dbReference type="Google" id="ProtNLM"/>
    </source>
</evidence>
<comment type="caution">
    <text evidence="3">The sequence shown here is derived from an EMBL/GenBank/DDBJ whole genome shotgun (WGS) entry which is preliminary data.</text>
</comment>
<sequence>MKYLKFIILLCLPALMLSCNDDEQVRAAEAIRAQKYNDSILTIINKNWKFNIPPVTPKVKAKIDGWNEWQQFKAELADKPTGSLNAYRGKVKAIAEKAEELNKTIPPFFNQPQMRSRLGVLMTKVRSLYTYIDLTVVQEKKVIQYINEISKETTSIQNQMDEMVRFSEIPMEKGEEELLMALDTVRMANPDMIPEAEKQPAPAKPKKMDSKKLKPFAPPLKELKPKTEN</sequence>
<dbReference type="RefSeq" id="WP_129750451.1">
    <property type="nucleotide sequence ID" value="NZ_JUIW01000004.1"/>
</dbReference>
<proteinExistence type="predicted"/>
<dbReference type="EMBL" id="JUIW01000004">
    <property type="protein sequence ID" value="RYJ43790.1"/>
    <property type="molecule type" value="Genomic_DNA"/>
</dbReference>